<protein>
    <submittedName>
        <fullName evidence="2">Uncharacterized protein</fullName>
    </submittedName>
</protein>
<gene>
    <name evidence="2" type="ORF">GPM918_LOCUS42042</name>
    <name evidence="3" type="ORF">SRO942_LOCUS43211</name>
</gene>
<accession>A0A816AIH2</accession>
<dbReference type="EMBL" id="CAJNOQ010034598">
    <property type="protein sequence ID" value="CAF1595393.1"/>
    <property type="molecule type" value="Genomic_DNA"/>
</dbReference>
<dbReference type="Proteomes" id="UP000681722">
    <property type="component" value="Unassembled WGS sequence"/>
</dbReference>
<name>A0A816AIH2_9BILA</name>
<dbReference type="EMBL" id="CAJOBC010100869">
    <property type="protein sequence ID" value="CAF4469822.1"/>
    <property type="molecule type" value="Genomic_DNA"/>
</dbReference>
<sequence>MSLGRMQKIICDNPSFINEKPPYRRYYLVHHLVCIGMVKTFLDFQSLSKCEFDLNLLADGKSIYQIAYEWGSFNFADVIKEQNPDLLYQIYEPSVECLNNAEIYTNIIQQKSFLFADENYDPHSTGKKKNRTEFLAELEENESLSSSKQKQIKSNNQARIKQSFSNEN</sequence>
<evidence type="ECO:0000313" key="2">
    <source>
        <dbReference type="EMBL" id="CAF1595393.1"/>
    </source>
</evidence>
<feature type="compositionally biased region" description="Polar residues" evidence="1">
    <location>
        <begin position="158"/>
        <end position="168"/>
    </location>
</feature>
<feature type="region of interest" description="Disordered" evidence="1">
    <location>
        <begin position="139"/>
        <end position="168"/>
    </location>
</feature>
<keyword evidence="4" id="KW-1185">Reference proteome</keyword>
<dbReference type="AlphaFoldDB" id="A0A816AIH2"/>
<evidence type="ECO:0000313" key="3">
    <source>
        <dbReference type="EMBL" id="CAF4469822.1"/>
    </source>
</evidence>
<evidence type="ECO:0000256" key="1">
    <source>
        <dbReference type="SAM" id="MobiDB-lite"/>
    </source>
</evidence>
<comment type="caution">
    <text evidence="2">The sequence shown here is derived from an EMBL/GenBank/DDBJ whole genome shotgun (WGS) entry which is preliminary data.</text>
</comment>
<feature type="compositionally biased region" description="Low complexity" evidence="1">
    <location>
        <begin position="143"/>
        <end position="157"/>
    </location>
</feature>
<organism evidence="2 4">
    <name type="scientific">Didymodactylos carnosus</name>
    <dbReference type="NCBI Taxonomy" id="1234261"/>
    <lineage>
        <taxon>Eukaryota</taxon>
        <taxon>Metazoa</taxon>
        <taxon>Spiralia</taxon>
        <taxon>Gnathifera</taxon>
        <taxon>Rotifera</taxon>
        <taxon>Eurotatoria</taxon>
        <taxon>Bdelloidea</taxon>
        <taxon>Philodinida</taxon>
        <taxon>Philodinidae</taxon>
        <taxon>Didymodactylos</taxon>
    </lineage>
</organism>
<reference evidence="2" key="1">
    <citation type="submission" date="2021-02" db="EMBL/GenBank/DDBJ databases">
        <authorList>
            <person name="Nowell W R."/>
        </authorList>
    </citation>
    <scope>NUCLEOTIDE SEQUENCE</scope>
</reference>
<evidence type="ECO:0000313" key="4">
    <source>
        <dbReference type="Proteomes" id="UP000663829"/>
    </source>
</evidence>
<proteinExistence type="predicted"/>
<dbReference type="Proteomes" id="UP000663829">
    <property type="component" value="Unassembled WGS sequence"/>
</dbReference>